<feature type="transmembrane region" description="Helical" evidence="1">
    <location>
        <begin position="190"/>
        <end position="208"/>
    </location>
</feature>
<dbReference type="OrthoDB" id="387892at2"/>
<accession>W6AFJ3</accession>
<gene>
    <name evidence="2" type="ORF">SCULI_v1c01180</name>
</gene>
<name>W6AFJ3_9MOLU</name>
<feature type="transmembrane region" description="Helical" evidence="1">
    <location>
        <begin position="74"/>
        <end position="95"/>
    </location>
</feature>
<protein>
    <submittedName>
        <fullName evidence="2">Uncharacterized protein</fullName>
    </submittedName>
</protein>
<feature type="transmembrane region" description="Helical" evidence="1">
    <location>
        <begin position="608"/>
        <end position="632"/>
    </location>
</feature>
<dbReference type="Proteomes" id="UP000019267">
    <property type="component" value="Chromosome"/>
</dbReference>
<reference evidence="2 3" key="1">
    <citation type="journal article" date="2014" name="Genome Biol. Evol.">
        <title>Molecular evolution of the substrate utilization strategies and putative virulence factors in mosquito-associated Spiroplasma species.</title>
        <authorList>
            <person name="Chang T.H."/>
            <person name="Lo W.S."/>
            <person name="Ku C."/>
            <person name="Chen L.L."/>
            <person name="Kuo C.H."/>
        </authorList>
    </citation>
    <scope>NUCLEOTIDE SEQUENCE [LARGE SCALE GENOMIC DNA]</scope>
    <source>
        <strain evidence="2">AES-1</strain>
    </source>
</reference>
<keyword evidence="1" id="KW-0472">Membrane</keyword>
<sequence length="638" mass="73028">MKLKLDKRKANVEKQASANFTIIFNINLKMALKNAGILVTKLVYIFAMIMILTFEVSSAIKPQDVDSLATFKLIFYIFSTILTVFYTMVITIYLLKKQWSDGIHSIESRAGFKPWKSYLIRALVQFTVMSISNAIILFYCIVLQFISAANTEIYFAYVYSQMFFLVFLSVVVTLMLLVIFAVCNTLVGTMLSTVLMFFMAFSPLFASIKSLLSGDSSIDYGLKMNAIDAFTRSTLSDGNVKVNSLYKDQLNNDQSIYLTQFKDNLEGLSETLSEEIDIKYLGLSQIPLEARTMVEYYDLNNGDINAQWVVWKDMTYKLLSTGQYGYENYVEGDNLPKEKFILNKLPIADILEDLLVAVIENSTQFKNENDGIVPALFIESYSWNYTPEVIQIDNFISQLKKVKPEYSNFLTNINKIYNKMSVVLNADSTQIFSNTQRTHSSDTPIAHELYTSDISYSQNDIQSRNICDEIGIECNQEILDRNEAVAETYNSFPELSIINYLIINLWFDSFALDSEIDTLYQYYNNSQAAKDLTTDVFKHFGVMSTGIFANPLINDSFNSSSFAPIKQGNTTSVKNILDYEKYTPDNLEAYALQEPYIIKEKLKYTNAFIIPLAYFVYLLVCSPLAYIGYWFYERKTKI</sequence>
<evidence type="ECO:0000313" key="2">
    <source>
        <dbReference type="EMBL" id="AHI52459.1"/>
    </source>
</evidence>
<feature type="transmembrane region" description="Helical" evidence="1">
    <location>
        <begin position="118"/>
        <end position="146"/>
    </location>
</feature>
<dbReference type="STRING" id="1276246.SCULI_v1c01180"/>
<feature type="transmembrane region" description="Helical" evidence="1">
    <location>
        <begin position="35"/>
        <end position="54"/>
    </location>
</feature>
<evidence type="ECO:0000313" key="3">
    <source>
        <dbReference type="Proteomes" id="UP000019267"/>
    </source>
</evidence>
<dbReference type="RefSeq" id="WP_025362704.1">
    <property type="nucleotide sequence ID" value="NZ_CP006681.1"/>
</dbReference>
<dbReference type="PATRIC" id="fig|1276246.3.peg.117"/>
<dbReference type="HOGENOM" id="CLU_428885_0_0_14"/>
<proteinExistence type="predicted"/>
<organism evidence="2 3">
    <name type="scientific">Spiroplasma culicicola AES-1</name>
    <dbReference type="NCBI Taxonomy" id="1276246"/>
    <lineage>
        <taxon>Bacteria</taxon>
        <taxon>Bacillati</taxon>
        <taxon>Mycoplasmatota</taxon>
        <taxon>Mollicutes</taxon>
        <taxon>Entomoplasmatales</taxon>
        <taxon>Spiroplasmataceae</taxon>
        <taxon>Spiroplasma</taxon>
    </lineage>
</organism>
<keyword evidence="3" id="KW-1185">Reference proteome</keyword>
<dbReference type="AlphaFoldDB" id="W6AFJ3"/>
<dbReference type="EMBL" id="CP006681">
    <property type="protein sequence ID" value="AHI52459.1"/>
    <property type="molecule type" value="Genomic_DNA"/>
</dbReference>
<feature type="transmembrane region" description="Helical" evidence="1">
    <location>
        <begin position="158"/>
        <end position="183"/>
    </location>
</feature>
<evidence type="ECO:0000256" key="1">
    <source>
        <dbReference type="SAM" id="Phobius"/>
    </source>
</evidence>
<keyword evidence="1" id="KW-1133">Transmembrane helix</keyword>
<keyword evidence="1" id="KW-0812">Transmembrane</keyword>
<dbReference type="KEGG" id="scq:SCULI_v1c01180"/>